<dbReference type="InterPro" id="IPR050951">
    <property type="entry name" value="Retrovirus_Pol_polyprotein"/>
</dbReference>
<dbReference type="SUPFAM" id="SSF56672">
    <property type="entry name" value="DNA/RNA polymerases"/>
    <property type="match status" value="1"/>
</dbReference>
<gene>
    <name evidence="2" type="ORF">P5673_012013</name>
</gene>
<dbReference type="InterPro" id="IPR043502">
    <property type="entry name" value="DNA/RNA_pol_sf"/>
</dbReference>
<evidence type="ECO:0000259" key="1">
    <source>
        <dbReference type="Pfam" id="PF00078"/>
    </source>
</evidence>
<dbReference type="CDD" id="cd01647">
    <property type="entry name" value="RT_LTR"/>
    <property type="match status" value="1"/>
</dbReference>
<sequence length="209" mass="23845">MLADQFPDVFQGTGKLSEPYHLQIDPCAKPVVYPPRNVPLALKTALKEELDRLESLQILTPVPEPTPWLSSMVIIKKPNGTIKVCLDPKDLNKVLRGSHHPIPKIDDILPELSQAIVFSVFDVKIGFWHVELDKESSRLMCFNTPFGRYQWLRMPFGLAPAPEEFQRRQQQVLEGIPGVFTIHEDILLYGEGDTYEEASRDHDAQLYKL</sequence>
<dbReference type="InterPro" id="IPR043128">
    <property type="entry name" value="Rev_trsase/Diguanyl_cyclase"/>
</dbReference>
<dbReference type="InterPro" id="IPR000477">
    <property type="entry name" value="RT_dom"/>
</dbReference>
<dbReference type="PANTHER" id="PTHR37984:SF8">
    <property type="entry name" value="CCHC-TYPE DOMAIN-CONTAINING PROTEIN"/>
    <property type="match status" value="1"/>
</dbReference>
<dbReference type="AlphaFoldDB" id="A0AAD9QNG6"/>
<proteinExistence type="predicted"/>
<dbReference type="EMBL" id="JARQWQ010000022">
    <property type="protein sequence ID" value="KAK2564562.1"/>
    <property type="molecule type" value="Genomic_DNA"/>
</dbReference>
<dbReference type="Pfam" id="PF00078">
    <property type="entry name" value="RVT_1"/>
    <property type="match status" value="1"/>
</dbReference>
<protein>
    <recommendedName>
        <fullName evidence="1">Reverse transcriptase domain-containing protein</fullName>
    </recommendedName>
</protein>
<organism evidence="2 3">
    <name type="scientific">Acropora cervicornis</name>
    <name type="common">Staghorn coral</name>
    <dbReference type="NCBI Taxonomy" id="6130"/>
    <lineage>
        <taxon>Eukaryota</taxon>
        <taxon>Metazoa</taxon>
        <taxon>Cnidaria</taxon>
        <taxon>Anthozoa</taxon>
        <taxon>Hexacorallia</taxon>
        <taxon>Scleractinia</taxon>
        <taxon>Astrocoeniina</taxon>
        <taxon>Acroporidae</taxon>
        <taxon>Acropora</taxon>
    </lineage>
</organism>
<dbReference type="Proteomes" id="UP001249851">
    <property type="component" value="Unassembled WGS sequence"/>
</dbReference>
<dbReference type="Gene3D" id="3.10.10.10">
    <property type="entry name" value="HIV Type 1 Reverse Transcriptase, subunit A, domain 1"/>
    <property type="match status" value="1"/>
</dbReference>
<evidence type="ECO:0000313" key="2">
    <source>
        <dbReference type="EMBL" id="KAK2564562.1"/>
    </source>
</evidence>
<evidence type="ECO:0000313" key="3">
    <source>
        <dbReference type="Proteomes" id="UP001249851"/>
    </source>
</evidence>
<feature type="domain" description="Reverse transcriptase" evidence="1">
    <location>
        <begin position="75"/>
        <end position="179"/>
    </location>
</feature>
<accession>A0AAD9QNG6</accession>
<keyword evidence="3" id="KW-1185">Reference proteome</keyword>
<dbReference type="PANTHER" id="PTHR37984">
    <property type="entry name" value="PROTEIN CBG26694"/>
    <property type="match status" value="1"/>
</dbReference>
<reference evidence="2" key="2">
    <citation type="journal article" date="2023" name="Science">
        <title>Genomic signatures of disease resistance in endangered staghorn corals.</title>
        <authorList>
            <person name="Vollmer S.V."/>
            <person name="Selwyn J.D."/>
            <person name="Despard B.A."/>
            <person name="Roesel C.L."/>
        </authorList>
    </citation>
    <scope>NUCLEOTIDE SEQUENCE</scope>
    <source>
        <strain evidence="2">K2</strain>
    </source>
</reference>
<name>A0AAD9QNG6_ACRCE</name>
<comment type="caution">
    <text evidence="2">The sequence shown here is derived from an EMBL/GenBank/DDBJ whole genome shotgun (WGS) entry which is preliminary data.</text>
</comment>
<reference evidence="2" key="1">
    <citation type="journal article" date="2023" name="G3 (Bethesda)">
        <title>Whole genome assembly and annotation of the endangered Caribbean coral Acropora cervicornis.</title>
        <authorList>
            <person name="Selwyn J.D."/>
            <person name="Vollmer S.V."/>
        </authorList>
    </citation>
    <scope>NUCLEOTIDE SEQUENCE</scope>
    <source>
        <strain evidence="2">K2</strain>
    </source>
</reference>
<dbReference type="Gene3D" id="3.30.70.270">
    <property type="match status" value="1"/>
</dbReference>